<name>A0ACB8D3C7_DERSI</name>
<keyword evidence="2" id="KW-1185">Reference proteome</keyword>
<proteinExistence type="predicted"/>
<evidence type="ECO:0000313" key="1">
    <source>
        <dbReference type="EMBL" id="KAH7958893.1"/>
    </source>
</evidence>
<evidence type="ECO:0000313" key="2">
    <source>
        <dbReference type="Proteomes" id="UP000821865"/>
    </source>
</evidence>
<protein>
    <submittedName>
        <fullName evidence="1">Uncharacterized protein</fullName>
    </submittedName>
</protein>
<organism evidence="1 2">
    <name type="scientific">Dermacentor silvarum</name>
    <name type="common">Tick</name>
    <dbReference type="NCBI Taxonomy" id="543639"/>
    <lineage>
        <taxon>Eukaryota</taxon>
        <taxon>Metazoa</taxon>
        <taxon>Ecdysozoa</taxon>
        <taxon>Arthropoda</taxon>
        <taxon>Chelicerata</taxon>
        <taxon>Arachnida</taxon>
        <taxon>Acari</taxon>
        <taxon>Parasitiformes</taxon>
        <taxon>Ixodida</taxon>
        <taxon>Ixodoidea</taxon>
        <taxon>Ixodidae</taxon>
        <taxon>Rhipicephalinae</taxon>
        <taxon>Dermacentor</taxon>
    </lineage>
</organism>
<gene>
    <name evidence="1" type="ORF">HPB49_006135</name>
</gene>
<dbReference type="EMBL" id="CM023472">
    <property type="protein sequence ID" value="KAH7958893.1"/>
    <property type="molecule type" value="Genomic_DNA"/>
</dbReference>
<accession>A0ACB8D3C7</accession>
<comment type="caution">
    <text evidence="1">The sequence shown here is derived from an EMBL/GenBank/DDBJ whole genome shotgun (WGS) entry which is preliminary data.</text>
</comment>
<dbReference type="Proteomes" id="UP000821865">
    <property type="component" value="Chromosome 3"/>
</dbReference>
<reference evidence="1" key="1">
    <citation type="submission" date="2020-05" db="EMBL/GenBank/DDBJ databases">
        <title>Large-scale comparative analyses of tick genomes elucidate their genetic diversity and vector capacities.</title>
        <authorList>
            <person name="Jia N."/>
            <person name="Wang J."/>
            <person name="Shi W."/>
            <person name="Du L."/>
            <person name="Sun Y."/>
            <person name="Zhan W."/>
            <person name="Jiang J."/>
            <person name="Wang Q."/>
            <person name="Zhang B."/>
            <person name="Ji P."/>
            <person name="Sakyi L.B."/>
            <person name="Cui X."/>
            <person name="Yuan T."/>
            <person name="Jiang B."/>
            <person name="Yang W."/>
            <person name="Lam T.T.-Y."/>
            <person name="Chang Q."/>
            <person name="Ding S."/>
            <person name="Wang X."/>
            <person name="Zhu J."/>
            <person name="Ruan X."/>
            <person name="Zhao L."/>
            <person name="Wei J."/>
            <person name="Que T."/>
            <person name="Du C."/>
            <person name="Cheng J."/>
            <person name="Dai P."/>
            <person name="Han X."/>
            <person name="Huang E."/>
            <person name="Gao Y."/>
            <person name="Liu J."/>
            <person name="Shao H."/>
            <person name="Ye R."/>
            <person name="Li L."/>
            <person name="Wei W."/>
            <person name="Wang X."/>
            <person name="Wang C."/>
            <person name="Yang T."/>
            <person name="Huo Q."/>
            <person name="Li W."/>
            <person name="Guo W."/>
            <person name="Chen H."/>
            <person name="Zhou L."/>
            <person name="Ni X."/>
            <person name="Tian J."/>
            <person name="Zhou Y."/>
            <person name="Sheng Y."/>
            <person name="Liu T."/>
            <person name="Pan Y."/>
            <person name="Xia L."/>
            <person name="Li J."/>
            <person name="Zhao F."/>
            <person name="Cao W."/>
        </authorList>
    </citation>
    <scope>NUCLEOTIDE SEQUENCE</scope>
    <source>
        <strain evidence="1">Dsil-2018</strain>
    </source>
</reference>
<sequence length="202" mass="22686">MARQVPIVPTIRVLGFYIQEKAQNSVTLSELRTTVQQLSNMLRRVTNKSQGLKENEACRLVQAFLIGRLAYTCSYLYLRNSALKILNHVIRTVYKTALGIPEGTSSLRLLDPGMHNTIEEIIEGHKAAQLWRLSCSTQGHKILEAMNLRPVATIKDRICIANSIRNNIIIPPLPKNMGEYNVGRRKARAEALGRRLSSKPAV</sequence>